<proteinExistence type="predicted"/>
<dbReference type="Pfam" id="PF00535">
    <property type="entry name" value="Glycos_transf_2"/>
    <property type="match status" value="1"/>
</dbReference>
<dbReference type="Proteomes" id="UP000229362">
    <property type="component" value="Unassembled WGS sequence"/>
</dbReference>
<feature type="transmembrane region" description="Helical" evidence="1">
    <location>
        <begin position="247"/>
        <end position="265"/>
    </location>
</feature>
<feature type="non-terminal residue" evidence="3">
    <location>
        <position position="289"/>
    </location>
</feature>
<dbReference type="SUPFAM" id="SSF53448">
    <property type="entry name" value="Nucleotide-diphospho-sugar transferases"/>
    <property type="match status" value="1"/>
</dbReference>
<feature type="domain" description="Glycosyltransferase 2-like" evidence="2">
    <location>
        <begin position="11"/>
        <end position="152"/>
    </location>
</feature>
<evidence type="ECO:0000313" key="3">
    <source>
        <dbReference type="EMBL" id="PIT86901.1"/>
    </source>
</evidence>
<dbReference type="AlphaFoldDB" id="A0A2M6W295"/>
<dbReference type="EMBL" id="PFBZ01000023">
    <property type="protein sequence ID" value="PIT86901.1"/>
    <property type="molecule type" value="Genomic_DNA"/>
</dbReference>
<evidence type="ECO:0000259" key="2">
    <source>
        <dbReference type="Pfam" id="PF00535"/>
    </source>
</evidence>
<dbReference type="GO" id="GO:0006487">
    <property type="term" value="P:protein N-linked glycosylation"/>
    <property type="evidence" value="ECO:0007669"/>
    <property type="project" value="TreeGrafter"/>
</dbReference>
<keyword evidence="1" id="KW-0472">Membrane</keyword>
<dbReference type="InterPro" id="IPR001173">
    <property type="entry name" value="Glyco_trans_2-like"/>
</dbReference>
<protein>
    <recommendedName>
        <fullName evidence="2">Glycosyltransferase 2-like domain-containing protein</fullName>
    </recommendedName>
</protein>
<dbReference type="PANTHER" id="PTHR10859">
    <property type="entry name" value="GLYCOSYL TRANSFERASE"/>
    <property type="match status" value="1"/>
</dbReference>
<dbReference type="PANTHER" id="PTHR10859:SF91">
    <property type="entry name" value="DOLICHYL-PHOSPHATE BETA-GLUCOSYLTRANSFERASE"/>
    <property type="match status" value="1"/>
</dbReference>
<comment type="caution">
    <text evidence="3">The sequence shown here is derived from an EMBL/GenBank/DDBJ whole genome shotgun (WGS) entry which is preliminary data.</text>
</comment>
<accession>A0A2M6W295</accession>
<dbReference type="Gene3D" id="3.90.550.10">
    <property type="entry name" value="Spore Coat Polysaccharide Biosynthesis Protein SpsA, Chain A"/>
    <property type="match status" value="1"/>
</dbReference>
<gene>
    <name evidence="3" type="ORF">COU33_00585</name>
</gene>
<sequence length="289" mass="32805">MSTLAEKKTCTIIIPCYNEEAVIFRSLTALTTFLDTQPAYQWSVIAVSDGSTDSTVAEIQKCIATYEGDHCIVLHIIEKNAGKGNAIQEGALQLDTDYYGFIDADLSLDYTCIIPKMLELFAKADIIIAKRETRERGGYSKLRAIGSRTFSWLARTMFSLPYTDIQCGLKFFTKAGKDVLLEIEQTRFSFDVEFLVRARKKGLRIAEHVVSWKHNNDSSVGGSDMVRYVLDLFSITEIVYTKKKFTLIYAVAAVSISLICFGWTLKYGFFFSDDFTWLWHGSRIWRGEL</sequence>
<evidence type="ECO:0000313" key="4">
    <source>
        <dbReference type="Proteomes" id="UP000229362"/>
    </source>
</evidence>
<organism evidence="3 4">
    <name type="scientific">Candidatus Magasanikbacteria bacterium CG10_big_fil_rev_8_21_14_0_10_43_6</name>
    <dbReference type="NCBI Taxonomy" id="1974650"/>
    <lineage>
        <taxon>Bacteria</taxon>
        <taxon>Candidatus Magasanikiibacteriota</taxon>
    </lineage>
</organism>
<keyword evidence="1" id="KW-1133">Transmembrane helix</keyword>
<name>A0A2M6W295_9BACT</name>
<dbReference type="InterPro" id="IPR029044">
    <property type="entry name" value="Nucleotide-diphossugar_trans"/>
</dbReference>
<reference evidence="4" key="1">
    <citation type="submission" date="2017-09" db="EMBL/GenBank/DDBJ databases">
        <title>Depth-based differentiation of microbial function through sediment-hosted aquifers and enrichment of novel symbionts in the deep terrestrial subsurface.</title>
        <authorList>
            <person name="Probst A.J."/>
            <person name="Ladd B."/>
            <person name="Jarett J.K."/>
            <person name="Geller-Mcgrath D.E."/>
            <person name="Sieber C.M.K."/>
            <person name="Emerson J.B."/>
            <person name="Anantharaman K."/>
            <person name="Thomas B.C."/>
            <person name="Malmstrom R."/>
            <person name="Stieglmeier M."/>
            <person name="Klingl A."/>
            <person name="Woyke T."/>
            <person name="Ryan C.M."/>
            <person name="Banfield J.F."/>
        </authorList>
    </citation>
    <scope>NUCLEOTIDE SEQUENCE [LARGE SCALE GENOMIC DNA]</scope>
</reference>
<keyword evidence="1" id="KW-0812">Transmembrane</keyword>
<evidence type="ECO:0000256" key="1">
    <source>
        <dbReference type="SAM" id="Phobius"/>
    </source>
</evidence>